<dbReference type="PROSITE" id="PS51891">
    <property type="entry name" value="CENP_V_GFA"/>
    <property type="match status" value="1"/>
</dbReference>
<dbReference type="EMBL" id="JAPUFD010000012">
    <property type="protein sequence ID" value="MDI1490752.1"/>
    <property type="molecule type" value="Genomic_DNA"/>
</dbReference>
<accession>A0AA43QQL0</accession>
<protein>
    <recommendedName>
        <fullName evidence="5">CENP-V/GFA domain-containing protein</fullName>
    </recommendedName>
</protein>
<name>A0AA43QQL0_9LECA</name>
<gene>
    <name evidence="6" type="ORF">OHK93_001956</name>
</gene>
<dbReference type="GO" id="GO:0046872">
    <property type="term" value="F:metal ion binding"/>
    <property type="evidence" value="ECO:0007669"/>
    <property type="project" value="UniProtKB-KW"/>
</dbReference>
<dbReference type="Proteomes" id="UP001161017">
    <property type="component" value="Unassembled WGS sequence"/>
</dbReference>
<evidence type="ECO:0000313" key="6">
    <source>
        <dbReference type="EMBL" id="MDI1490752.1"/>
    </source>
</evidence>
<evidence type="ECO:0000256" key="4">
    <source>
        <dbReference type="ARBA" id="ARBA00023239"/>
    </source>
</evidence>
<evidence type="ECO:0000313" key="7">
    <source>
        <dbReference type="Proteomes" id="UP001161017"/>
    </source>
</evidence>
<evidence type="ECO:0000256" key="2">
    <source>
        <dbReference type="ARBA" id="ARBA00022723"/>
    </source>
</evidence>
<dbReference type="GO" id="GO:0016846">
    <property type="term" value="F:carbon-sulfur lyase activity"/>
    <property type="evidence" value="ECO:0007669"/>
    <property type="project" value="InterPro"/>
</dbReference>
<dbReference type="InterPro" id="IPR011057">
    <property type="entry name" value="Mss4-like_sf"/>
</dbReference>
<keyword evidence="3" id="KW-0862">Zinc</keyword>
<comment type="caution">
    <text evidence="6">The sequence shown here is derived from an EMBL/GenBank/DDBJ whole genome shotgun (WGS) entry which is preliminary data.</text>
</comment>
<reference evidence="6" key="1">
    <citation type="journal article" date="2023" name="Genome Biol. Evol.">
        <title>First Whole Genome Sequence and Flow Cytometry Genome Size Data for the Lichen-Forming Fungus Ramalina farinacea (Ascomycota).</title>
        <authorList>
            <person name="Llewellyn T."/>
            <person name="Mian S."/>
            <person name="Hill R."/>
            <person name="Leitch I.J."/>
            <person name="Gaya E."/>
        </authorList>
    </citation>
    <scope>NUCLEOTIDE SEQUENCE</scope>
    <source>
        <strain evidence="6">LIQ254RAFAR</strain>
    </source>
</reference>
<keyword evidence="2" id="KW-0479">Metal-binding</keyword>
<feature type="domain" description="CENP-V/GFA" evidence="5">
    <location>
        <begin position="10"/>
        <end position="178"/>
    </location>
</feature>
<dbReference type="AlphaFoldDB" id="A0AA43QQL0"/>
<keyword evidence="7" id="KW-1185">Reference proteome</keyword>
<dbReference type="PANTHER" id="PTHR33337">
    <property type="entry name" value="GFA DOMAIN-CONTAINING PROTEIN"/>
    <property type="match status" value="1"/>
</dbReference>
<organism evidence="6 7">
    <name type="scientific">Ramalina farinacea</name>
    <dbReference type="NCBI Taxonomy" id="258253"/>
    <lineage>
        <taxon>Eukaryota</taxon>
        <taxon>Fungi</taxon>
        <taxon>Dikarya</taxon>
        <taxon>Ascomycota</taxon>
        <taxon>Pezizomycotina</taxon>
        <taxon>Lecanoromycetes</taxon>
        <taxon>OSLEUM clade</taxon>
        <taxon>Lecanoromycetidae</taxon>
        <taxon>Lecanorales</taxon>
        <taxon>Lecanorineae</taxon>
        <taxon>Ramalinaceae</taxon>
        <taxon>Ramalina</taxon>
    </lineage>
</organism>
<keyword evidence="4" id="KW-0456">Lyase</keyword>
<dbReference type="Gene3D" id="3.90.1590.10">
    <property type="entry name" value="glutathione-dependent formaldehyde- activating enzyme (gfa)"/>
    <property type="match status" value="1"/>
</dbReference>
<evidence type="ECO:0000259" key="5">
    <source>
        <dbReference type="PROSITE" id="PS51891"/>
    </source>
</evidence>
<comment type="similarity">
    <text evidence="1">Belongs to the Gfa family.</text>
</comment>
<sequence length="207" mass="23003">MPLPAHSLTISGGCNCRAIRYQIDIPAREHRPLRFSGDANRLGEETRVPMIATDHCNDCRRATGSLLPAWICTPISMVSILCIPRSNDDHAEGPWRSAREVLQQPIAAAAGGDTFLAFYESSEARRRGFCVKCGTNLMYYLDAPEDGWADMLDVALGTVDQEQLAKGELAPERQLWWDCGIDWIKEMTVGGMGQLPRHPTYKAKEVV</sequence>
<proteinExistence type="inferred from homology"/>
<evidence type="ECO:0000256" key="1">
    <source>
        <dbReference type="ARBA" id="ARBA00005495"/>
    </source>
</evidence>
<dbReference type="InterPro" id="IPR006913">
    <property type="entry name" value="CENP-V/GFA"/>
</dbReference>
<evidence type="ECO:0000256" key="3">
    <source>
        <dbReference type="ARBA" id="ARBA00022833"/>
    </source>
</evidence>
<dbReference type="PANTHER" id="PTHR33337:SF40">
    <property type="entry name" value="CENP-V_GFA DOMAIN-CONTAINING PROTEIN-RELATED"/>
    <property type="match status" value="1"/>
</dbReference>
<dbReference type="SUPFAM" id="SSF51316">
    <property type="entry name" value="Mss4-like"/>
    <property type="match status" value="2"/>
</dbReference>